<evidence type="ECO:0000256" key="2">
    <source>
        <dbReference type="ARBA" id="ARBA00022679"/>
    </source>
</evidence>
<keyword evidence="2" id="KW-0808">Transferase</keyword>
<sequence>MQSAMRRPVAASSDRSACSTAARRPMAVISAATVSASARERWQCTATSQPWRASARAITRPTRRAAPVTRAMRGGTGDGVVGSGNVCAIVYNPAMSKTVSLPLPSEAAQVQSDRLFSTIVHAIEAADGWIPFERYMELALYAPGLGYYSGGAAKFGRRVEDGGDFITAPELTPFFGRTVAHQIAQVLQALPPGQRHVLEFGAGTGRLAADILTELETLGMRPDSYGIVELSGELRQRQQQALAALGPDLAGLARWHDRLPARFTGAMVGNEVLDAMPVSLWARRGGAWHRRGVAFDAEHGLRWSERAAAPAEVPPKLAALPGREDFITESHEAAEGFIRSTGAALERGLLLLIDYGFPAAEYYHAHRANGTLMCHYRQHAHDDPFWLPGLQDITAHVDFSGIARAAHEAGLEVLGYASQARFLLGAGVGQLLMTLDPADPVRFLPAANAVQKLLSEAEMGELFKAIALGRGIDAALPLAGFAAADRSERLG</sequence>
<dbReference type="AlphaFoldDB" id="A0AB33VHZ8"/>
<dbReference type="EMBL" id="AAKL01000003">
    <property type="protein sequence ID" value="EAP74469.1"/>
    <property type="molecule type" value="Genomic_DNA"/>
</dbReference>
<proteinExistence type="predicted"/>
<evidence type="ECO:0000256" key="1">
    <source>
        <dbReference type="ARBA" id="ARBA00022603"/>
    </source>
</evidence>
<dbReference type="Pfam" id="PF02636">
    <property type="entry name" value="Methyltransf_28"/>
    <property type="match status" value="1"/>
</dbReference>
<evidence type="ECO:0000313" key="3">
    <source>
        <dbReference type="EMBL" id="EAP74469.1"/>
    </source>
</evidence>
<name>A0AB33VHZ8_RALSU</name>
<comment type="caution">
    <text evidence="3">The sequence shown here is derived from an EMBL/GenBank/DDBJ whole genome shotgun (WGS) entry which is preliminary data.</text>
</comment>
<reference evidence="3 4" key="1">
    <citation type="journal article" date="2006" name="Mol. Plant Microbe Interact.">
        <title>Identification of open reading frames unique to a select agent: Ralstonia solanacearum race 3 biovar 2.</title>
        <authorList>
            <person name="Gabriel D.W."/>
            <person name="Allen C."/>
            <person name="Schell M."/>
            <person name="Denny T.P."/>
            <person name="Greenberg J.T."/>
            <person name="Duan Y.P."/>
            <person name="Flores-Cruz Z."/>
            <person name="Huang Q."/>
            <person name="Clifford J.M."/>
            <person name="Presting G."/>
            <person name="Gonzalez E.T."/>
            <person name="Reddy J."/>
            <person name="Elphinstone J."/>
            <person name="Swanson J."/>
            <person name="Yao J."/>
            <person name="Mulholland V."/>
            <person name="Liu L."/>
            <person name="Farmerie W."/>
            <person name="Patnaikuni M."/>
            <person name="Balogh B."/>
            <person name="Norman D."/>
            <person name="Alvarez A."/>
            <person name="Castillo J.A."/>
            <person name="Jones J."/>
            <person name="Saddler G."/>
            <person name="Walunas T."/>
            <person name="Zhukov A."/>
            <person name="Mikhailova N."/>
        </authorList>
    </citation>
    <scope>NUCLEOTIDE SEQUENCE [LARGE SCALE GENOMIC DNA]</scope>
    <source>
        <strain evidence="3 4">UW551</strain>
    </source>
</reference>
<dbReference type="PANTHER" id="PTHR12049:SF7">
    <property type="entry name" value="PROTEIN ARGININE METHYLTRANSFERASE NDUFAF7, MITOCHONDRIAL"/>
    <property type="match status" value="1"/>
</dbReference>
<dbReference type="SUPFAM" id="SSF53335">
    <property type="entry name" value="S-adenosyl-L-methionine-dependent methyltransferases"/>
    <property type="match status" value="1"/>
</dbReference>
<protein>
    <submittedName>
        <fullName evidence="3">Hypothetical cytosolic protein</fullName>
    </submittedName>
</protein>
<accession>A0AB33VHZ8</accession>
<dbReference type="Proteomes" id="UP000005933">
    <property type="component" value="Unassembled WGS sequence"/>
</dbReference>
<organism evidence="3 4">
    <name type="scientific">Ralstonia solanacearum (strain UW551)</name>
    <dbReference type="NCBI Taxonomy" id="342110"/>
    <lineage>
        <taxon>Bacteria</taxon>
        <taxon>Pseudomonadati</taxon>
        <taxon>Pseudomonadota</taxon>
        <taxon>Betaproteobacteria</taxon>
        <taxon>Burkholderiales</taxon>
        <taxon>Burkholderiaceae</taxon>
        <taxon>Ralstonia</taxon>
        <taxon>Ralstonia solanacearum species complex</taxon>
    </lineage>
</organism>
<dbReference type="InterPro" id="IPR029063">
    <property type="entry name" value="SAM-dependent_MTases_sf"/>
</dbReference>
<dbReference type="GO" id="GO:0035243">
    <property type="term" value="F:protein-arginine omega-N symmetric methyltransferase activity"/>
    <property type="evidence" value="ECO:0007669"/>
    <property type="project" value="TreeGrafter"/>
</dbReference>
<dbReference type="PANTHER" id="PTHR12049">
    <property type="entry name" value="PROTEIN ARGININE METHYLTRANSFERASE NDUFAF7, MITOCHONDRIAL"/>
    <property type="match status" value="1"/>
</dbReference>
<dbReference type="InterPro" id="IPR003788">
    <property type="entry name" value="NDUFAF7"/>
</dbReference>
<gene>
    <name evidence="3" type="ORF">RRSL_04314</name>
</gene>
<dbReference type="Gene3D" id="3.40.50.12710">
    <property type="match status" value="1"/>
</dbReference>
<dbReference type="InterPro" id="IPR038375">
    <property type="entry name" value="NDUFAF7_sf"/>
</dbReference>
<keyword evidence="1" id="KW-0489">Methyltransferase</keyword>
<dbReference type="GO" id="GO:0032259">
    <property type="term" value="P:methylation"/>
    <property type="evidence" value="ECO:0007669"/>
    <property type="project" value="UniProtKB-KW"/>
</dbReference>
<evidence type="ECO:0000313" key="4">
    <source>
        <dbReference type="Proteomes" id="UP000005933"/>
    </source>
</evidence>